<dbReference type="Proteomes" id="UP000639772">
    <property type="component" value="Unassembled WGS sequence"/>
</dbReference>
<gene>
    <name evidence="1" type="ORF">HPP92_016740</name>
</gene>
<evidence type="ECO:0000313" key="1">
    <source>
        <dbReference type="EMBL" id="KAG0472194.1"/>
    </source>
</evidence>
<dbReference type="EMBL" id="JADCNM010000008">
    <property type="protein sequence ID" value="KAG0472194.1"/>
    <property type="molecule type" value="Genomic_DNA"/>
</dbReference>
<comment type="caution">
    <text evidence="1">The sequence shown here is derived from an EMBL/GenBank/DDBJ whole genome shotgun (WGS) entry which is preliminary data.</text>
</comment>
<proteinExistence type="predicted"/>
<organism evidence="1 2">
    <name type="scientific">Vanilla planifolia</name>
    <name type="common">Vanilla</name>
    <dbReference type="NCBI Taxonomy" id="51239"/>
    <lineage>
        <taxon>Eukaryota</taxon>
        <taxon>Viridiplantae</taxon>
        <taxon>Streptophyta</taxon>
        <taxon>Embryophyta</taxon>
        <taxon>Tracheophyta</taxon>
        <taxon>Spermatophyta</taxon>
        <taxon>Magnoliopsida</taxon>
        <taxon>Liliopsida</taxon>
        <taxon>Asparagales</taxon>
        <taxon>Orchidaceae</taxon>
        <taxon>Vanilloideae</taxon>
        <taxon>Vanilleae</taxon>
        <taxon>Vanilla</taxon>
    </lineage>
</organism>
<accession>A0A835UQS1</accession>
<sequence>MVQLTEYNSSKESKLFEIEADLARCQAACTRVTQVGLVDGRIHAADLILHALRSLLFP</sequence>
<protein>
    <submittedName>
        <fullName evidence="1">Uncharacterized protein</fullName>
    </submittedName>
</protein>
<evidence type="ECO:0000313" key="2">
    <source>
        <dbReference type="Proteomes" id="UP000639772"/>
    </source>
</evidence>
<dbReference type="AlphaFoldDB" id="A0A835UQS1"/>
<name>A0A835UQS1_VANPL</name>
<reference evidence="1 2" key="1">
    <citation type="journal article" date="2020" name="Nat. Food">
        <title>A phased Vanilla planifolia genome enables genetic improvement of flavour and production.</title>
        <authorList>
            <person name="Hasing T."/>
            <person name="Tang H."/>
            <person name="Brym M."/>
            <person name="Khazi F."/>
            <person name="Huang T."/>
            <person name="Chambers A.H."/>
        </authorList>
    </citation>
    <scope>NUCLEOTIDE SEQUENCE [LARGE SCALE GENOMIC DNA]</scope>
    <source>
        <tissue evidence="1">Leaf</tissue>
    </source>
</reference>